<dbReference type="InterPro" id="IPR050109">
    <property type="entry name" value="HTH-type_TetR-like_transc_reg"/>
</dbReference>
<dbReference type="Gene3D" id="1.10.10.60">
    <property type="entry name" value="Homeodomain-like"/>
    <property type="match status" value="1"/>
</dbReference>
<evidence type="ECO:0000256" key="4">
    <source>
        <dbReference type="PROSITE-ProRule" id="PRU00335"/>
    </source>
</evidence>
<keyword evidence="1" id="KW-0805">Transcription regulation</keyword>
<dbReference type="GO" id="GO:0045892">
    <property type="term" value="P:negative regulation of DNA-templated transcription"/>
    <property type="evidence" value="ECO:0007669"/>
    <property type="project" value="InterPro"/>
</dbReference>
<keyword evidence="2 4" id="KW-0238">DNA-binding</keyword>
<keyword evidence="3" id="KW-0804">Transcription</keyword>
<dbReference type="PANTHER" id="PTHR30055">
    <property type="entry name" value="HTH-TYPE TRANSCRIPTIONAL REGULATOR RUTR"/>
    <property type="match status" value="1"/>
</dbReference>
<dbReference type="Gene3D" id="1.10.357.10">
    <property type="entry name" value="Tetracycline Repressor, domain 2"/>
    <property type="match status" value="1"/>
</dbReference>
<protein>
    <submittedName>
        <fullName evidence="6">TetR/AcrR family transcriptional regulator C-terminal domain-containing protein</fullName>
    </submittedName>
</protein>
<dbReference type="PANTHER" id="PTHR30055:SF151">
    <property type="entry name" value="TRANSCRIPTIONAL REGULATORY PROTEIN"/>
    <property type="match status" value="1"/>
</dbReference>
<dbReference type="RefSeq" id="WP_272426220.1">
    <property type="nucleotide sequence ID" value="NZ_JAGTJJ010000043.1"/>
</dbReference>
<evidence type="ECO:0000256" key="1">
    <source>
        <dbReference type="ARBA" id="ARBA00023015"/>
    </source>
</evidence>
<evidence type="ECO:0000313" key="7">
    <source>
        <dbReference type="Proteomes" id="UP001151081"/>
    </source>
</evidence>
<dbReference type="GO" id="GO:0000976">
    <property type="term" value="F:transcription cis-regulatory region binding"/>
    <property type="evidence" value="ECO:0007669"/>
    <property type="project" value="TreeGrafter"/>
</dbReference>
<dbReference type="Pfam" id="PF00440">
    <property type="entry name" value="TetR_N"/>
    <property type="match status" value="1"/>
</dbReference>
<evidence type="ECO:0000256" key="2">
    <source>
        <dbReference type="ARBA" id="ARBA00023125"/>
    </source>
</evidence>
<evidence type="ECO:0000256" key="3">
    <source>
        <dbReference type="ARBA" id="ARBA00023163"/>
    </source>
</evidence>
<feature type="domain" description="HTH tetR-type" evidence="5">
    <location>
        <begin position="39"/>
        <end position="99"/>
    </location>
</feature>
<sequence length="267" mass="28504">MRSSEKGKAAGDEGRQGLSLGLATAWGVKDRPGKGPKPGLSLERIVAAAVQVAETEGLSAVSMSRVATVLGAGTMALYRYVESKEELLMLMMDAAFCEHPPPPAPEEPWRAAVERWARQHLAVLRKHPWVVRIPLGGPPITPNQVVWFERGMSSLSGTGLPEMAKLDSLALVNGWVRHEAMLEGDLREAERRSGTGAAEASASYWRTLGGLIDAQRFPAMSALVAAATSDAAAVDDAQFTFGLERILDGITFAVQAVRRQGPCSSSS</sequence>
<evidence type="ECO:0000313" key="6">
    <source>
        <dbReference type="EMBL" id="MDC3986773.1"/>
    </source>
</evidence>
<keyword evidence="7" id="KW-1185">Reference proteome</keyword>
<dbReference type="SUPFAM" id="SSF46689">
    <property type="entry name" value="Homeodomain-like"/>
    <property type="match status" value="1"/>
</dbReference>
<dbReference type="PROSITE" id="PS50977">
    <property type="entry name" value="HTH_TETR_2"/>
    <property type="match status" value="1"/>
</dbReference>
<dbReference type="GO" id="GO:0003700">
    <property type="term" value="F:DNA-binding transcription factor activity"/>
    <property type="evidence" value="ECO:0007669"/>
    <property type="project" value="TreeGrafter"/>
</dbReference>
<gene>
    <name evidence="6" type="ORF">KEG57_40240</name>
</gene>
<accession>A0A9X3XD24</accession>
<feature type="DNA-binding region" description="H-T-H motif" evidence="4">
    <location>
        <begin position="62"/>
        <end position="81"/>
    </location>
</feature>
<dbReference type="SUPFAM" id="SSF48498">
    <property type="entry name" value="Tetracyclin repressor-like, C-terminal domain"/>
    <property type="match status" value="1"/>
</dbReference>
<dbReference type="EMBL" id="JAGTJJ010000043">
    <property type="protein sequence ID" value="MDC3986773.1"/>
    <property type="molecule type" value="Genomic_DNA"/>
</dbReference>
<name>A0A9X3XD24_9BACT</name>
<dbReference type="InterPro" id="IPR001647">
    <property type="entry name" value="HTH_TetR"/>
</dbReference>
<dbReference type="InterPro" id="IPR004111">
    <property type="entry name" value="Repressor_TetR_C"/>
</dbReference>
<comment type="caution">
    <text evidence="6">The sequence shown here is derived from an EMBL/GenBank/DDBJ whole genome shotgun (WGS) entry which is preliminary data.</text>
</comment>
<dbReference type="AlphaFoldDB" id="A0A9X3XD24"/>
<dbReference type="Pfam" id="PF02909">
    <property type="entry name" value="TetR_C_1"/>
    <property type="match status" value="1"/>
</dbReference>
<organism evidence="6 7">
    <name type="scientific">Polyangium jinanense</name>
    <dbReference type="NCBI Taxonomy" id="2829994"/>
    <lineage>
        <taxon>Bacteria</taxon>
        <taxon>Pseudomonadati</taxon>
        <taxon>Myxococcota</taxon>
        <taxon>Polyangia</taxon>
        <taxon>Polyangiales</taxon>
        <taxon>Polyangiaceae</taxon>
        <taxon>Polyangium</taxon>
    </lineage>
</organism>
<dbReference type="InterPro" id="IPR009057">
    <property type="entry name" value="Homeodomain-like_sf"/>
</dbReference>
<dbReference type="InterPro" id="IPR036271">
    <property type="entry name" value="Tet_transcr_reg_TetR-rel_C_sf"/>
</dbReference>
<reference evidence="6 7" key="1">
    <citation type="submission" date="2021-04" db="EMBL/GenBank/DDBJ databases">
        <title>Genome analysis of Polyangium sp.</title>
        <authorList>
            <person name="Li Y."/>
            <person name="Wang J."/>
        </authorList>
    </citation>
    <scope>NUCLEOTIDE SEQUENCE [LARGE SCALE GENOMIC DNA]</scope>
    <source>
        <strain evidence="6 7">SDU14</strain>
    </source>
</reference>
<evidence type="ECO:0000259" key="5">
    <source>
        <dbReference type="PROSITE" id="PS50977"/>
    </source>
</evidence>
<proteinExistence type="predicted"/>
<dbReference type="Proteomes" id="UP001151081">
    <property type="component" value="Unassembled WGS sequence"/>
</dbReference>